<dbReference type="InParanoid" id="A0A024FUL4"/>
<organism evidence="1 2">
    <name type="scientific">Albugo candida</name>
    <dbReference type="NCBI Taxonomy" id="65357"/>
    <lineage>
        <taxon>Eukaryota</taxon>
        <taxon>Sar</taxon>
        <taxon>Stramenopiles</taxon>
        <taxon>Oomycota</taxon>
        <taxon>Peronosporomycetes</taxon>
        <taxon>Albuginales</taxon>
        <taxon>Albuginaceae</taxon>
        <taxon>Albugo</taxon>
    </lineage>
</organism>
<dbReference type="EMBL" id="CAIX01000427">
    <property type="protein sequence ID" value="CCI10843.1"/>
    <property type="molecule type" value="Genomic_DNA"/>
</dbReference>
<reference evidence="1 2" key="1">
    <citation type="submission" date="2012-05" db="EMBL/GenBank/DDBJ databases">
        <title>Recombination and specialization in a pathogen metapopulation.</title>
        <authorList>
            <person name="Gardiner A."/>
            <person name="Kemen E."/>
            <person name="Schultz-Larsen T."/>
            <person name="MacLean D."/>
            <person name="Van Oosterhout C."/>
            <person name="Jones J.D.G."/>
        </authorList>
    </citation>
    <scope>NUCLEOTIDE SEQUENCE [LARGE SCALE GENOMIC DNA]</scope>
    <source>
        <strain evidence="1 2">Ac Nc2</strain>
    </source>
</reference>
<keyword evidence="2" id="KW-1185">Reference proteome</keyword>
<dbReference type="AlphaFoldDB" id="A0A024FUL4"/>
<name>A0A024FUL4_9STRA</name>
<protein>
    <submittedName>
        <fullName evidence="1">Uncharacterized protein</fullName>
    </submittedName>
</protein>
<comment type="caution">
    <text evidence="1">The sequence shown here is derived from an EMBL/GenBank/DDBJ whole genome shotgun (WGS) entry which is preliminary data.</text>
</comment>
<dbReference type="Proteomes" id="UP000053237">
    <property type="component" value="Unassembled WGS sequence"/>
</dbReference>
<gene>
    <name evidence="1" type="ORF">BN9_118390</name>
</gene>
<sequence>MIEASRDRFISVNIRIHVEKSIDYSYPQGGIYYDIAINVRRERKRLIYIRSAYNNKVCVCTTRWCCDKTFSILVPSRKFLHKVSLSECINDETINGIPIKLRCLSRIRFSHRKQRRLKLDLSLDLSKSTDQTQHEVSKVHVEEEL</sequence>
<evidence type="ECO:0000313" key="2">
    <source>
        <dbReference type="Proteomes" id="UP000053237"/>
    </source>
</evidence>
<evidence type="ECO:0000313" key="1">
    <source>
        <dbReference type="EMBL" id="CCI10843.1"/>
    </source>
</evidence>
<accession>A0A024FUL4</accession>
<proteinExistence type="predicted"/>